<evidence type="ECO:0000313" key="2">
    <source>
        <dbReference type="EMBL" id="MBL0742265.1"/>
    </source>
</evidence>
<dbReference type="SUPFAM" id="SSF53335">
    <property type="entry name" value="S-adenosyl-L-methionine-dependent methyltransferases"/>
    <property type="match status" value="1"/>
</dbReference>
<keyword evidence="2" id="KW-0808">Transferase</keyword>
<name>A0ABS1KSE0_9BACT</name>
<keyword evidence="3" id="KW-1185">Reference proteome</keyword>
<feature type="domain" description="Methyltransferase FkbM" evidence="1">
    <location>
        <begin position="111"/>
        <end position="275"/>
    </location>
</feature>
<dbReference type="PANTHER" id="PTHR34203:SF15">
    <property type="entry name" value="SLL1173 PROTEIN"/>
    <property type="match status" value="1"/>
</dbReference>
<dbReference type="InterPro" id="IPR006342">
    <property type="entry name" value="FkbM_mtfrase"/>
</dbReference>
<comment type="caution">
    <text evidence="2">The sequence shown here is derived from an EMBL/GenBank/DDBJ whole genome shotgun (WGS) entry which is preliminary data.</text>
</comment>
<dbReference type="InterPro" id="IPR029063">
    <property type="entry name" value="SAM-dependent_MTases_sf"/>
</dbReference>
<organism evidence="2 3">
    <name type="scientific">Chryseolinea lacunae</name>
    <dbReference type="NCBI Taxonomy" id="2801331"/>
    <lineage>
        <taxon>Bacteria</taxon>
        <taxon>Pseudomonadati</taxon>
        <taxon>Bacteroidota</taxon>
        <taxon>Cytophagia</taxon>
        <taxon>Cytophagales</taxon>
        <taxon>Fulvivirgaceae</taxon>
        <taxon>Chryseolinea</taxon>
    </lineage>
</organism>
<proteinExistence type="predicted"/>
<gene>
    <name evidence="2" type="ORF">JI741_13630</name>
</gene>
<dbReference type="InterPro" id="IPR052514">
    <property type="entry name" value="SAM-dependent_MTase"/>
</dbReference>
<dbReference type="NCBIfam" id="TIGR01444">
    <property type="entry name" value="fkbM_fam"/>
    <property type="match status" value="1"/>
</dbReference>
<dbReference type="EMBL" id="JAERRB010000004">
    <property type="protein sequence ID" value="MBL0742265.1"/>
    <property type="molecule type" value="Genomic_DNA"/>
</dbReference>
<evidence type="ECO:0000313" key="3">
    <source>
        <dbReference type="Proteomes" id="UP000613030"/>
    </source>
</evidence>
<sequence length="307" mass="35221">MFLHKAYSRFPYAVPPRVKFFNLFRNFFRIPPLERFLVKQLEQNPDGFWRRSIPPLYFYPDNSLRTATRDGVVFRLDISRLIDHWIYFHSMKNKSLQNLFRFIKPDFTVLDIGTNLGYVALTCAQLCKQGKVYAFEPDTENYAALQQNLALNPFTNVKTFQVALGATAAEGALYKLYSINPGANRILAEAPVQSVGSERVEIKPLDAFKRDGTISKADVLKIDVEGFEIFVLQGAREVLEAWKPLLFVEVAEVNLRQQQYTALDLIRYLESLDYTVLDAATLKAIDLTEENMHVDALCFPNTKPLTF</sequence>
<dbReference type="GO" id="GO:0032259">
    <property type="term" value="P:methylation"/>
    <property type="evidence" value="ECO:0007669"/>
    <property type="project" value="UniProtKB-KW"/>
</dbReference>
<reference evidence="2 3" key="1">
    <citation type="submission" date="2021-01" db="EMBL/GenBank/DDBJ databases">
        <title>Chryseolinea sp. Jin1 Genome sequencing and assembly.</title>
        <authorList>
            <person name="Kim I."/>
        </authorList>
    </citation>
    <scope>NUCLEOTIDE SEQUENCE [LARGE SCALE GENOMIC DNA]</scope>
    <source>
        <strain evidence="2 3">Jin1</strain>
    </source>
</reference>
<accession>A0ABS1KSE0</accession>
<dbReference type="Proteomes" id="UP000613030">
    <property type="component" value="Unassembled WGS sequence"/>
</dbReference>
<dbReference type="PANTHER" id="PTHR34203">
    <property type="entry name" value="METHYLTRANSFERASE, FKBM FAMILY PROTEIN"/>
    <property type="match status" value="1"/>
</dbReference>
<dbReference type="Gene3D" id="3.40.50.150">
    <property type="entry name" value="Vaccinia Virus protein VP39"/>
    <property type="match status" value="1"/>
</dbReference>
<dbReference type="GO" id="GO:0008168">
    <property type="term" value="F:methyltransferase activity"/>
    <property type="evidence" value="ECO:0007669"/>
    <property type="project" value="UniProtKB-KW"/>
</dbReference>
<keyword evidence="2" id="KW-0489">Methyltransferase</keyword>
<protein>
    <submittedName>
        <fullName evidence="2">FkbM family methyltransferase</fullName>
    </submittedName>
</protein>
<evidence type="ECO:0000259" key="1">
    <source>
        <dbReference type="Pfam" id="PF05050"/>
    </source>
</evidence>
<dbReference type="RefSeq" id="WP_202010322.1">
    <property type="nucleotide sequence ID" value="NZ_JAERRB010000004.1"/>
</dbReference>
<dbReference type="Pfam" id="PF05050">
    <property type="entry name" value="Methyltransf_21"/>
    <property type="match status" value="1"/>
</dbReference>